<dbReference type="OrthoDB" id="6399368at2"/>
<evidence type="ECO:0000256" key="1">
    <source>
        <dbReference type="ARBA" id="ARBA00022729"/>
    </source>
</evidence>
<dbReference type="InterPro" id="IPR021534">
    <property type="entry name" value="DUF3192"/>
</dbReference>
<evidence type="ECO:0008006" key="4">
    <source>
        <dbReference type="Google" id="ProtNLM"/>
    </source>
</evidence>
<evidence type="ECO:0000313" key="3">
    <source>
        <dbReference type="Proteomes" id="UP000054363"/>
    </source>
</evidence>
<organism evidence="2 3">
    <name type="scientific">Pseudidiomarina salinarum</name>
    <dbReference type="NCBI Taxonomy" id="435908"/>
    <lineage>
        <taxon>Bacteria</taxon>
        <taxon>Pseudomonadati</taxon>
        <taxon>Pseudomonadota</taxon>
        <taxon>Gammaproteobacteria</taxon>
        <taxon>Alteromonadales</taxon>
        <taxon>Idiomarinaceae</taxon>
        <taxon>Pseudidiomarina</taxon>
    </lineage>
</organism>
<keyword evidence="1" id="KW-0732">Signal</keyword>
<dbReference type="STRING" id="435908.IDSA_10040"/>
<gene>
    <name evidence="2" type="ORF">IDSA_10040</name>
</gene>
<dbReference type="Gene3D" id="3.30.1450.10">
    <property type="match status" value="1"/>
</dbReference>
<accession>A0A094L6Q0</accession>
<dbReference type="AlphaFoldDB" id="A0A094L6Q0"/>
<dbReference type="Proteomes" id="UP000054363">
    <property type="component" value="Unassembled WGS sequence"/>
</dbReference>
<name>A0A094L6Q0_9GAMM</name>
<dbReference type="Pfam" id="PF11399">
    <property type="entry name" value="DUF3192"/>
    <property type="match status" value="1"/>
</dbReference>
<evidence type="ECO:0000313" key="2">
    <source>
        <dbReference type="EMBL" id="KFZ30398.1"/>
    </source>
</evidence>
<protein>
    <recommendedName>
        <fullName evidence="4">Lipoprotein</fullName>
    </recommendedName>
</protein>
<dbReference type="PROSITE" id="PS51257">
    <property type="entry name" value="PROKAR_LIPOPROTEIN"/>
    <property type="match status" value="1"/>
</dbReference>
<dbReference type="eggNOG" id="COG2913">
    <property type="taxonomic scope" value="Bacteria"/>
</dbReference>
<reference evidence="2 3" key="1">
    <citation type="submission" date="2014-06" db="EMBL/GenBank/DDBJ databases">
        <title>The draft genome sequence of Idiomarina salinarum ISL-52.</title>
        <authorList>
            <person name="Du J."/>
            <person name="Shao Z."/>
        </authorList>
    </citation>
    <scope>NUCLEOTIDE SEQUENCE [LARGE SCALE GENOMIC DNA]</scope>
    <source>
        <strain evidence="2 3">ISL-52</strain>
    </source>
</reference>
<keyword evidence="3" id="KW-1185">Reference proteome</keyword>
<dbReference type="InterPro" id="IPR037873">
    <property type="entry name" value="BamE-like"/>
</dbReference>
<dbReference type="RefSeq" id="WP_034776338.1">
    <property type="nucleotide sequence ID" value="NZ_JPER01000005.1"/>
</dbReference>
<sequence>MKGSQLAALGLVAALSFGLQGCIVVADGDGIHSYDKADYEEREERNRKAIASFNEGATLKQVENEMGTPNFSDLVTVDGVRYRVMYYRTNRVHADGNTTKDECTPLVFADGVLIGTGDLALARIPHHD</sequence>
<proteinExistence type="predicted"/>
<dbReference type="EMBL" id="JPER01000005">
    <property type="protein sequence ID" value="KFZ30398.1"/>
    <property type="molecule type" value="Genomic_DNA"/>
</dbReference>
<comment type="caution">
    <text evidence="2">The sequence shown here is derived from an EMBL/GenBank/DDBJ whole genome shotgun (WGS) entry which is preliminary data.</text>
</comment>